<feature type="transmembrane region" description="Helical" evidence="6">
    <location>
        <begin position="5"/>
        <end position="23"/>
    </location>
</feature>
<evidence type="ECO:0000256" key="6">
    <source>
        <dbReference type="SAM" id="Phobius"/>
    </source>
</evidence>
<dbReference type="PANTHER" id="PTHR32322">
    <property type="entry name" value="INNER MEMBRANE TRANSPORTER"/>
    <property type="match status" value="1"/>
</dbReference>
<feature type="transmembrane region" description="Helical" evidence="6">
    <location>
        <begin position="242"/>
        <end position="262"/>
    </location>
</feature>
<dbReference type="PANTHER" id="PTHR32322:SF2">
    <property type="entry name" value="EAMA DOMAIN-CONTAINING PROTEIN"/>
    <property type="match status" value="1"/>
</dbReference>
<feature type="transmembrane region" description="Helical" evidence="6">
    <location>
        <begin position="65"/>
        <end position="85"/>
    </location>
</feature>
<dbReference type="AlphaFoldDB" id="A0A0W0X341"/>
<organism evidence="8 9">
    <name type="scientific">Legionella oakridgensis</name>
    <dbReference type="NCBI Taxonomy" id="29423"/>
    <lineage>
        <taxon>Bacteria</taxon>
        <taxon>Pseudomonadati</taxon>
        <taxon>Pseudomonadota</taxon>
        <taxon>Gammaproteobacteria</taxon>
        <taxon>Legionellales</taxon>
        <taxon>Legionellaceae</taxon>
        <taxon>Legionella</taxon>
    </lineage>
</organism>
<comment type="subcellular location">
    <subcellularLocation>
        <location evidence="1">Membrane</location>
        <topology evidence="1">Multi-pass membrane protein</topology>
    </subcellularLocation>
</comment>
<dbReference type="Proteomes" id="UP000054858">
    <property type="component" value="Unassembled WGS sequence"/>
</dbReference>
<comment type="similarity">
    <text evidence="2">Belongs to the EamA transporter family.</text>
</comment>
<keyword evidence="5 6" id="KW-0472">Membrane</keyword>
<feature type="transmembrane region" description="Helical" evidence="6">
    <location>
        <begin position="181"/>
        <end position="200"/>
    </location>
</feature>
<name>A0A0W0X341_9GAMM</name>
<dbReference type="EMBL" id="LNYP01000023">
    <property type="protein sequence ID" value="KTD38978.1"/>
    <property type="molecule type" value="Genomic_DNA"/>
</dbReference>
<evidence type="ECO:0000256" key="5">
    <source>
        <dbReference type="ARBA" id="ARBA00023136"/>
    </source>
</evidence>
<comment type="caution">
    <text evidence="8">The sequence shown here is derived from an EMBL/GenBank/DDBJ whole genome shotgun (WGS) entry which is preliminary data.</text>
</comment>
<proteinExistence type="inferred from homology"/>
<feature type="transmembrane region" description="Helical" evidence="6">
    <location>
        <begin position="35"/>
        <end position="53"/>
    </location>
</feature>
<accession>A0A0W0X341</accession>
<evidence type="ECO:0000313" key="8">
    <source>
        <dbReference type="EMBL" id="KTD38978.1"/>
    </source>
</evidence>
<sequence length="296" mass="32870">MIKKYLYLIITGLLFGSQFLITLQAMQGYTALDVALMRVLFGFIMVASLVPLFSSSEKSVKIKWYHYALIGFFEGTFPCVLVPWGQQQIDTGIAAVIISTMPIFAMIFGPFLIKEERFSLFNIISILIGFIGVYVLIHPGGNGAGFFSKIIPELAILTASASWALSLVLIKKLPEMSPFILTRNILLAATIEIGLIWILFGDPMNFEIKTIPLMYGILLGVLNSGIVYIFYVLLIRAAGVNFAAFSNYLVPVVGGILGIAFLHETYETYELIGFLIIMIGLLMNTVRDLYLYKNKG</sequence>
<evidence type="ECO:0000256" key="3">
    <source>
        <dbReference type="ARBA" id="ARBA00022692"/>
    </source>
</evidence>
<dbReference type="GO" id="GO:0016020">
    <property type="term" value="C:membrane"/>
    <property type="evidence" value="ECO:0007669"/>
    <property type="project" value="UniProtKB-SubCell"/>
</dbReference>
<feature type="transmembrane region" description="Helical" evidence="6">
    <location>
        <begin position="150"/>
        <end position="169"/>
    </location>
</feature>
<dbReference type="SUPFAM" id="SSF103481">
    <property type="entry name" value="Multidrug resistance efflux transporter EmrE"/>
    <property type="match status" value="2"/>
</dbReference>
<dbReference type="InterPro" id="IPR000620">
    <property type="entry name" value="EamA_dom"/>
</dbReference>
<reference evidence="8 9" key="1">
    <citation type="submission" date="2015-11" db="EMBL/GenBank/DDBJ databases">
        <title>Genomic analysis of 38 Legionella species identifies large and diverse effector repertoires.</title>
        <authorList>
            <person name="Burstein D."/>
            <person name="Amaro F."/>
            <person name="Zusman T."/>
            <person name="Lifshitz Z."/>
            <person name="Cohen O."/>
            <person name="Gilbert J.A."/>
            <person name="Pupko T."/>
            <person name="Shuman H.A."/>
            <person name="Segal G."/>
        </authorList>
    </citation>
    <scope>NUCLEOTIDE SEQUENCE [LARGE SCALE GENOMIC DNA]</scope>
    <source>
        <strain evidence="8 9">Oak Ridge-10</strain>
    </source>
</reference>
<feature type="domain" description="EamA" evidence="7">
    <location>
        <begin position="153"/>
        <end position="284"/>
    </location>
</feature>
<feature type="transmembrane region" description="Helical" evidence="6">
    <location>
        <begin position="120"/>
        <end position="138"/>
    </location>
</feature>
<evidence type="ECO:0000256" key="4">
    <source>
        <dbReference type="ARBA" id="ARBA00022989"/>
    </source>
</evidence>
<evidence type="ECO:0000256" key="2">
    <source>
        <dbReference type="ARBA" id="ARBA00007362"/>
    </source>
</evidence>
<dbReference type="PATRIC" id="fig|29423.5.peg.1152"/>
<dbReference type="RefSeq" id="WP_025386651.1">
    <property type="nucleotide sequence ID" value="NZ_KV441804.1"/>
</dbReference>
<evidence type="ECO:0000256" key="1">
    <source>
        <dbReference type="ARBA" id="ARBA00004141"/>
    </source>
</evidence>
<feature type="transmembrane region" description="Helical" evidence="6">
    <location>
        <begin position="91"/>
        <end position="113"/>
    </location>
</feature>
<gene>
    <name evidence="8" type="ORF">Loak_1099</name>
</gene>
<feature type="domain" description="EamA" evidence="7">
    <location>
        <begin position="4"/>
        <end position="136"/>
    </location>
</feature>
<evidence type="ECO:0000259" key="7">
    <source>
        <dbReference type="Pfam" id="PF00892"/>
    </source>
</evidence>
<dbReference type="InterPro" id="IPR050638">
    <property type="entry name" value="AA-Vitamin_Transporters"/>
</dbReference>
<feature type="transmembrane region" description="Helical" evidence="6">
    <location>
        <begin position="212"/>
        <end position="235"/>
    </location>
</feature>
<feature type="transmembrane region" description="Helical" evidence="6">
    <location>
        <begin position="268"/>
        <end position="286"/>
    </location>
</feature>
<keyword evidence="3 6" id="KW-0812">Transmembrane</keyword>
<evidence type="ECO:0000313" key="9">
    <source>
        <dbReference type="Proteomes" id="UP000054858"/>
    </source>
</evidence>
<dbReference type="InterPro" id="IPR037185">
    <property type="entry name" value="EmrE-like"/>
</dbReference>
<dbReference type="Pfam" id="PF00892">
    <property type="entry name" value="EamA"/>
    <property type="match status" value="2"/>
</dbReference>
<keyword evidence="4 6" id="KW-1133">Transmembrane helix</keyword>
<protein>
    <submittedName>
        <fullName evidence="8">Transmembrane protein</fullName>
    </submittedName>
</protein>